<keyword evidence="1" id="KW-0812">Transmembrane</keyword>
<feature type="transmembrane region" description="Helical" evidence="1">
    <location>
        <begin position="22"/>
        <end position="41"/>
    </location>
</feature>
<dbReference type="Proteomes" id="UP001139103">
    <property type="component" value="Unassembled WGS sequence"/>
</dbReference>
<evidence type="ECO:0000256" key="1">
    <source>
        <dbReference type="SAM" id="Phobius"/>
    </source>
</evidence>
<sequence length="228" mass="25922">MDEEQTVPTSTDASSNPSGTQFSLRTLILLIAVIAVWTGYLRTRYQIEEANAFFPRGNDFDRELHIDDPQQFAAVNPDFLGDIYLVGRHRLLVYLPPGSHYRLCMTGKPAADPQNRTADLKAEESHEIVAGEHEIQLAVAGNPWSTAPRWYVSPLVDGQPLFRFKVPFSPPERPDSAEGLLLNEIRTSIQSPTDQPFLIIDKLYPFYQDRSVDPNSDRELRVWIERVK</sequence>
<dbReference type="RefSeq" id="WP_230224068.1">
    <property type="nucleotide sequence ID" value="NZ_JAJKFT010000010.1"/>
</dbReference>
<evidence type="ECO:0000313" key="3">
    <source>
        <dbReference type="Proteomes" id="UP001139103"/>
    </source>
</evidence>
<gene>
    <name evidence="2" type="ORF">LOC68_25020</name>
</gene>
<keyword evidence="3" id="KW-1185">Reference proteome</keyword>
<dbReference type="AlphaFoldDB" id="A0A9X1MT95"/>
<keyword evidence="1" id="KW-1133">Transmembrane helix</keyword>
<keyword evidence="1" id="KW-0472">Membrane</keyword>
<organism evidence="2 3">
    <name type="scientific">Blastopirellula sediminis</name>
    <dbReference type="NCBI Taxonomy" id="2894196"/>
    <lineage>
        <taxon>Bacteria</taxon>
        <taxon>Pseudomonadati</taxon>
        <taxon>Planctomycetota</taxon>
        <taxon>Planctomycetia</taxon>
        <taxon>Pirellulales</taxon>
        <taxon>Pirellulaceae</taxon>
        <taxon>Blastopirellula</taxon>
    </lineage>
</organism>
<dbReference type="EMBL" id="JAJKFT010000010">
    <property type="protein sequence ID" value="MCC9631672.1"/>
    <property type="molecule type" value="Genomic_DNA"/>
</dbReference>
<proteinExistence type="predicted"/>
<comment type="caution">
    <text evidence="2">The sequence shown here is derived from an EMBL/GenBank/DDBJ whole genome shotgun (WGS) entry which is preliminary data.</text>
</comment>
<evidence type="ECO:0000313" key="2">
    <source>
        <dbReference type="EMBL" id="MCC9631672.1"/>
    </source>
</evidence>
<reference evidence="2" key="1">
    <citation type="submission" date="2021-11" db="EMBL/GenBank/DDBJ databases">
        <title>Genome sequence.</title>
        <authorList>
            <person name="Sun Q."/>
        </authorList>
    </citation>
    <scope>NUCLEOTIDE SEQUENCE</scope>
    <source>
        <strain evidence="2">JC732</strain>
    </source>
</reference>
<name>A0A9X1MT95_9BACT</name>
<protein>
    <submittedName>
        <fullName evidence="2">Uncharacterized protein</fullName>
    </submittedName>
</protein>
<accession>A0A9X1MT95</accession>